<keyword evidence="4" id="KW-0687">Ribonucleoprotein</keyword>
<keyword evidence="7" id="KW-1185">Reference proteome</keyword>
<comment type="function">
    <text evidence="5">With S4 and S5 plays an important role in translational accuracy. Located at the interface of the 30S and 50S subunits.</text>
</comment>
<evidence type="ECO:0000256" key="5">
    <source>
        <dbReference type="ARBA" id="ARBA00024830"/>
    </source>
</evidence>
<dbReference type="Pfam" id="PF00164">
    <property type="entry name" value="Ribosom_S12_S23"/>
    <property type="match status" value="1"/>
</dbReference>
<dbReference type="GO" id="GO:0006412">
    <property type="term" value="P:translation"/>
    <property type="evidence" value="ECO:0007669"/>
    <property type="project" value="InterPro"/>
</dbReference>
<dbReference type="InterPro" id="IPR006032">
    <property type="entry name" value="Ribosomal_uS12"/>
</dbReference>
<comment type="subunit">
    <text evidence="2">Part of the 30S ribosomal subunit.</text>
</comment>
<evidence type="ECO:0000256" key="4">
    <source>
        <dbReference type="ARBA" id="ARBA00023274"/>
    </source>
</evidence>
<sequence length="182" mass="20545">MKEILHSRGVDYSKILYLFSAIIEKKSSSTMKSCWPDERKLSRPILKGGDPIDPLGFDTFRNREISSGAGAIREQLGDLDLTILINSSLVEWKELGEGGSTGNENEWEARKVGRRKNFLVRRIELAKHFIRTNINPEWMVLCLLPVRGGRVKDLPGVRYHIVRGTLDAVGVKDRQQGRSSAL</sequence>
<dbReference type="AlphaFoldDB" id="A0A445B5A5"/>
<dbReference type="InterPro" id="IPR005679">
    <property type="entry name" value="Ribosomal_uS12_bac"/>
</dbReference>
<evidence type="ECO:0000256" key="3">
    <source>
        <dbReference type="ARBA" id="ARBA00022980"/>
    </source>
</evidence>
<comment type="caution">
    <text evidence="6">The sequence shown here is derived from an EMBL/GenBank/DDBJ whole genome shotgun (WGS) entry which is preliminary data.</text>
</comment>
<name>A0A445B5A5_ARAHY</name>
<dbReference type="PANTHER" id="PTHR11652">
    <property type="entry name" value="30S RIBOSOMAL PROTEIN S12 FAMILY MEMBER"/>
    <property type="match status" value="1"/>
</dbReference>
<dbReference type="GO" id="GO:0003735">
    <property type="term" value="F:structural constituent of ribosome"/>
    <property type="evidence" value="ECO:0007669"/>
    <property type="project" value="InterPro"/>
</dbReference>
<evidence type="ECO:0008006" key="8">
    <source>
        <dbReference type="Google" id="ProtNLM"/>
    </source>
</evidence>
<proteinExistence type="inferred from homology"/>
<reference evidence="6 7" key="1">
    <citation type="submission" date="2019-01" db="EMBL/GenBank/DDBJ databases">
        <title>Sequencing of cultivated peanut Arachis hypogaea provides insights into genome evolution and oil improvement.</title>
        <authorList>
            <person name="Chen X."/>
        </authorList>
    </citation>
    <scope>NUCLEOTIDE SEQUENCE [LARGE SCALE GENOMIC DNA]</scope>
    <source>
        <strain evidence="7">cv. Fuhuasheng</strain>
        <tissue evidence="6">Leaves</tissue>
    </source>
</reference>
<dbReference type="Proteomes" id="UP000289738">
    <property type="component" value="Chromosome A10"/>
</dbReference>
<protein>
    <recommendedName>
        <fullName evidence="8">DNA-directed RNA polymerase</fullName>
    </recommendedName>
</protein>
<dbReference type="InterPro" id="IPR012340">
    <property type="entry name" value="NA-bd_OB-fold"/>
</dbReference>
<dbReference type="SUPFAM" id="SSF50249">
    <property type="entry name" value="Nucleic acid-binding proteins"/>
    <property type="match status" value="1"/>
</dbReference>
<keyword evidence="3" id="KW-0689">Ribosomal protein</keyword>
<organism evidence="6 7">
    <name type="scientific">Arachis hypogaea</name>
    <name type="common">Peanut</name>
    <dbReference type="NCBI Taxonomy" id="3818"/>
    <lineage>
        <taxon>Eukaryota</taxon>
        <taxon>Viridiplantae</taxon>
        <taxon>Streptophyta</taxon>
        <taxon>Embryophyta</taxon>
        <taxon>Tracheophyta</taxon>
        <taxon>Spermatophyta</taxon>
        <taxon>Magnoliopsida</taxon>
        <taxon>eudicotyledons</taxon>
        <taxon>Gunneridae</taxon>
        <taxon>Pentapetalae</taxon>
        <taxon>rosids</taxon>
        <taxon>fabids</taxon>
        <taxon>Fabales</taxon>
        <taxon>Fabaceae</taxon>
        <taxon>Papilionoideae</taxon>
        <taxon>50 kb inversion clade</taxon>
        <taxon>dalbergioids sensu lato</taxon>
        <taxon>Dalbergieae</taxon>
        <taxon>Pterocarpus clade</taxon>
        <taxon>Arachis</taxon>
    </lineage>
</organism>
<dbReference type="EMBL" id="SDMP01000010">
    <property type="protein sequence ID" value="RYR33848.1"/>
    <property type="molecule type" value="Genomic_DNA"/>
</dbReference>
<evidence type="ECO:0000256" key="1">
    <source>
        <dbReference type="ARBA" id="ARBA00005657"/>
    </source>
</evidence>
<evidence type="ECO:0000313" key="7">
    <source>
        <dbReference type="Proteomes" id="UP000289738"/>
    </source>
</evidence>
<dbReference type="STRING" id="3818.A0A445B5A5"/>
<comment type="similarity">
    <text evidence="1">Belongs to the universal ribosomal protein uS12 family.</text>
</comment>
<dbReference type="GO" id="GO:0015935">
    <property type="term" value="C:small ribosomal subunit"/>
    <property type="evidence" value="ECO:0007669"/>
    <property type="project" value="InterPro"/>
</dbReference>
<gene>
    <name evidence="6" type="ORF">Ahy_A10g048498</name>
</gene>
<dbReference type="PRINTS" id="PR01034">
    <property type="entry name" value="RIBOSOMALS12"/>
</dbReference>
<dbReference type="Gene3D" id="2.40.50.140">
    <property type="entry name" value="Nucleic acid-binding proteins"/>
    <property type="match status" value="1"/>
</dbReference>
<evidence type="ECO:0000313" key="6">
    <source>
        <dbReference type="EMBL" id="RYR33848.1"/>
    </source>
</evidence>
<evidence type="ECO:0000256" key="2">
    <source>
        <dbReference type="ARBA" id="ARBA00011458"/>
    </source>
</evidence>
<dbReference type="SUPFAM" id="SSF64484">
    <property type="entry name" value="beta and beta-prime subunits of DNA dependent RNA-polymerase"/>
    <property type="match status" value="1"/>
</dbReference>
<accession>A0A445B5A5</accession>